<organism evidence="2 3">
    <name type="scientific">Paenibacillus sepulcri</name>
    <dbReference type="NCBI Taxonomy" id="359917"/>
    <lineage>
        <taxon>Bacteria</taxon>
        <taxon>Bacillati</taxon>
        <taxon>Bacillota</taxon>
        <taxon>Bacilli</taxon>
        <taxon>Bacillales</taxon>
        <taxon>Paenibacillaceae</taxon>
        <taxon>Paenibacillus</taxon>
    </lineage>
</organism>
<keyword evidence="1" id="KW-1133">Transmembrane helix</keyword>
<reference evidence="2 3" key="1">
    <citation type="submission" date="2021-07" db="EMBL/GenBank/DDBJ databases">
        <title>Paenibacillus radiodurans sp. nov., isolated from the southeastern edge of Tengger Desert.</title>
        <authorList>
            <person name="Zhang G."/>
        </authorList>
    </citation>
    <scope>NUCLEOTIDE SEQUENCE [LARGE SCALE GENOMIC DNA]</scope>
    <source>
        <strain evidence="2 3">CCM 7311</strain>
    </source>
</reference>
<dbReference type="EMBL" id="JAHZIK010002790">
    <property type="protein sequence ID" value="MBW7461236.1"/>
    <property type="molecule type" value="Genomic_DNA"/>
</dbReference>
<feature type="transmembrane region" description="Helical" evidence="1">
    <location>
        <begin position="44"/>
        <end position="61"/>
    </location>
</feature>
<gene>
    <name evidence="2" type="ORF">K0U00_44990</name>
</gene>
<keyword evidence="1" id="KW-0472">Membrane</keyword>
<accession>A0ABS7CL27</accession>
<keyword evidence="3" id="KW-1185">Reference proteome</keyword>
<proteinExistence type="predicted"/>
<protein>
    <submittedName>
        <fullName evidence="2">TVP38/TMEM64 family protein</fullName>
    </submittedName>
</protein>
<comment type="caution">
    <text evidence="2">The sequence shown here is derived from an EMBL/GenBank/DDBJ whole genome shotgun (WGS) entry which is preliminary data.</text>
</comment>
<dbReference type="Proteomes" id="UP001519887">
    <property type="component" value="Unassembled WGS sequence"/>
</dbReference>
<feature type="non-terminal residue" evidence="2">
    <location>
        <position position="1"/>
    </location>
</feature>
<evidence type="ECO:0000256" key="1">
    <source>
        <dbReference type="SAM" id="Phobius"/>
    </source>
</evidence>
<evidence type="ECO:0000313" key="3">
    <source>
        <dbReference type="Proteomes" id="UP001519887"/>
    </source>
</evidence>
<feature type="transmembrane region" description="Helical" evidence="1">
    <location>
        <begin position="12"/>
        <end position="32"/>
    </location>
</feature>
<evidence type="ECO:0000313" key="2">
    <source>
        <dbReference type="EMBL" id="MBW7461236.1"/>
    </source>
</evidence>
<name>A0ABS7CL27_9BACL</name>
<keyword evidence="1" id="KW-0812">Transmembrane</keyword>
<sequence length="77" mass="8307">AAALAGMRLRSFAAALAIGKAIMVFAVSYIGYDLSRYAEHPVQVLYVVVFLAASILVSKKIEAFFARNAAKQTDPDQ</sequence>